<organism evidence="1 2">
    <name type="scientific">Caudoviricetes sp. vir335</name>
    <dbReference type="NCBI Taxonomy" id="3068357"/>
    <lineage>
        <taxon>Viruses</taxon>
        <taxon>Duplodnaviria</taxon>
        <taxon>Heunggongvirae</taxon>
        <taxon>Uroviricota</taxon>
        <taxon>Caudoviricetes</taxon>
    </lineage>
</organism>
<protein>
    <submittedName>
        <fullName evidence="1">Uncharacterized protein</fullName>
    </submittedName>
</protein>
<dbReference type="GeneID" id="301841458"/>
<evidence type="ECO:0000313" key="2">
    <source>
        <dbReference type="Proteomes" id="UP001302000"/>
    </source>
</evidence>
<keyword evidence="2" id="KW-1185">Reference proteome</keyword>
<sequence>MSGENGFEAASASCTGPGVVRMLVGVGEKCFSVELSADMARRLATRLNAEAYVADNLEYIGAKAKECKGEVTEE</sequence>
<name>A0AA87CDU2_9CAUD</name>
<reference evidence="1 2" key="1">
    <citation type="journal article" date="2023" name="Nat. Microbiol.">
        <title>A compendium of viruses from methanogenic archaea reveals their diversity and adaptations to the gut environment.</title>
        <authorList>
            <person name="Medvedeva S."/>
            <person name="Borrel G."/>
            <person name="Krupovic M."/>
            <person name="Gribaldo S."/>
        </authorList>
    </citation>
    <scope>NUCLEOTIDE SEQUENCE [LARGE SCALE GENOMIC DNA]</scope>
</reference>
<proteinExistence type="predicted"/>
<dbReference type="EMBL" id="BK063680">
    <property type="protein sequence ID" value="DBA35558.1"/>
    <property type="molecule type" value="Genomic_DNA"/>
</dbReference>
<dbReference type="Proteomes" id="UP001302000">
    <property type="component" value="Segment"/>
</dbReference>
<accession>A0AA87CDU2</accession>
<dbReference type="RefSeq" id="YP_013605462.1">
    <property type="nucleotide sequence ID" value="NC_134205.1"/>
</dbReference>
<gene>
    <name evidence="1" type="ORF">vir335_00002</name>
</gene>
<evidence type="ECO:0000313" key="1">
    <source>
        <dbReference type="EMBL" id="DBA35558.1"/>
    </source>
</evidence>